<reference evidence="1" key="1">
    <citation type="submission" date="2021-01" db="EMBL/GenBank/DDBJ databases">
        <authorList>
            <person name="Corre E."/>
            <person name="Pelletier E."/>
            <person name="Niang G."/>
            <person name="Scheremetjew M."/>
            <person name="Finn R."/>
            <person name="Kale V."/>
            <person name="Holt S."/>
            <person name="Cochrane G."/>
            <person name="Meng A."/>
            <person name="Brown T."/>
            <person name="Cohen L."/>
        </authorList>
    </citation>
    <scope>NUCLEOTIDE SEQUENCE</scope>
    <source>
        <strain evidence="1">CCMP1381</strain>
    </source>
</reference>
<name>A0A7S2MEW1_9STRA</name>
<accession>A0A7S2MEW1</accession>
<dbReference type="AlphaFoldDB" id="A0A7S2MEW1"/>
<proteinExistence type="predicted"/>
<evidence type="ECO:0000313" key="1">
    <source>
        <dbReference type="EMBL" id="CAD9479137.1"/>
    </source>
</evidence>
<protein>
    <submittedName>
        <fullName evidence="1">Uncharacterized protein</fullName>
    </submittedName>
</protein>
<gene>
    <name evidence="1" type="ORF">DSPE1174_LOCUS29479</name>
</gene>
<sequence length="214" mass="23765">MAEWSRGSADWSRGDVAPTRVSHTGIFEYAKVPLLVAVYLVLLGSAFYDPWRLPADSQGRTPSLGILDLNVNLGVDFRAPCKDVLEKEKECRKAHKEDLKDKSQPAEETGFAQFLRQVGSREEGQTTQTGSSFWDPFSPSPPCEADIDAAAQCKMKIRKTREKAKVRCGAQVSAVWTCTQASSERKATGLCDAEIRDLKKCSRRVMRSSMASWT</sequence>
<dbReference type="EMBL" id="HBGS01056573">
    <property type="protein sequence ID" value="CAD9479137.1"/>
    <property type="molecule type" value="Transcribed_RNA"/>
</dbReference>
<organism evidence="1">
    <name type="scientific">Octactis speculum</name>
    <dbReference type="NCBI Taxonomy" id="3111310"/>
    <lineage>
        <taxon>Eukaryota</taxon>
        <taxon>Sar</taxon>
        <taxon>Stramenopiles</taxon>
        <taxon>Ochrophyta</taxon>
        <taxon>Dictyochophyceae</taxon>
        <taxon>Dictyochales</taxon>
        <taxon>Dictyochaceae</taxon>
        <taxon>Octactis</taxon>
    </lineage>
</organism>